<dbReference type="GO" id="GO:0005829">
    <property type="term" value="C:cytosol"/>
    <property type="evidence" value="ECO:0007669"/>
    <property type="project" value="TreeGrafter"/>
</dbReference>
<dbReference type="SUPFAM" id="SSF50486">
    <property type="entry name" value="FMT C-terminal domain-like"/>
    <property type="match status" value="1"/>
</dbReference>
<evidence type="ECO:0000256" key="4">
    <source>
        <dbReference type="ARBA" id="ARBA00016014"/>
    </source>
</evidence>
<gene>
    <name evidence="8" type="primary">fmt</name>
    <name evidence="11" type="ORF">D7Z54_21195</name>
</gene>
<dbReference type="InterPro" id="IPR001555">
    <property type="entry name" value="GART_AS"/>
</dbReference>
<evidence type="ECO:0000256" key="6">
    <source>
        <dbReference type="ARBA" id="ARBA00022917"/>
    </source>
</evidence>
<dbReference type="HAMAP" id="MF_00182">
    <property type="entry name" value="Formyl_trans"/>
    <property type="match status" value="1"/>
</dbReference>
<evidence type="ECO:0000259" key="9">
    <source>
        <dbReference type="Pfam" id="PF00551"/>
    </source>
</evidence>
<dbReference type="EMBL" id="RBVX01000025">
    <property type="protein sequence ID" value="RSL31379.1"/>
    <property type="molecule type" value="Genomic_DNA"/>
</dbReference>
<evidence type="ECO:0000256" key="5">
    <source>
        <dbReference type="ARBA" id="ARBA00022679"/>
    </source>
</evidence>
<feature type="domain" description="Formyl transferase C-terminal" evidence="10">
    <location>
        <begin position="206"/>
        <end position="303"/>
    </location>
</feature>
<dbReference type="Gene3D" id="3.40.50.170">
    <property type="entry name" value="Formyl transferase, N-terminal domain"/>
    <property type="match status" value="1"/>
</dbReference>
<dbReference type="EC" id="2.1.2.9" evidence="3 8"/>
<feature type="domain" description="Formyl transferase N-terminal" evidence="9">
    <location>
        <begin position="1"/>
        <end position="178"/>
    </location>
</feature>
<name>A0A3R9P567_9BACI</name>
<comment type="function">
    <text evidence="1 8">Attaches a formyl group to the free amino group of methionyl-tRNA(fMet). The formyl group appears to play a dual role in the initiator identity of N-formylmethionyl-tRNA by promoting its recognition by IF2 and preventing the misappropriation of this tRNA by the elongation apparatus.</text>
</comment>
<evidence type="ECO:0000256" key="3">
    <source>
        <dbReference type="ARBA" id="ARBA00012261"/>
    </source>
</evidence>
<dbReference type="InterPro" id="IPR037022">
    <property type="entry name" value="Formyl_trans_C_sf"/>
</dbReference>
<dbReference type="GO" id="GO:0004479">
    <property type="term" value="F:methionyl-tRNA formyltransferase activity"/>
    <property type="evidence" value="ECO:0007669"/>
    <property type="project" value="UniProtKB-UniRule"/>
</dbReference>
<dbReference type="Pfam" id="PF00551">
    <property type="entry name" value="Formyl_trans_N"/>
    <property type="match status" value="1"/>
</dbReference>
<dbReference type="InterPro" id="IPR044135">
    <property type="entry name" value="Met-tRNA-FMT_C"/>
</dbReference>
<dbReference type="InterPro" id="IPR002376">
    <property type="entry name" value="Formyl_transf_N"/>
</dbReference>
<dbReference type="OrthoDB" id="9802815at2"/>
<dbReference type="SUPFAM" id="SSF53328">
    <property type="entry name" value="Formyltransferase"/>
    <property type="match status" value="1"/>
</dbReference>
<proteinExistence type="inferred from homology"/>
<dbReference type="PANTHER" id="PTHR11138:SF5">
    <property type="entry name" value="METHIONYL-TRNA FORMYLTRANSFERASE, MITOCHONDRIAL"/>
    <property type="match status" value="1"/>
</dbReference>
<reference evidence="11 12" key="1">
    <citation type="submission" date="2018-10" db="EMBL/GenBank/DDBJ databases">
        <title>Draft genome sequence of Bacillus salarius IM0101, isolated from a hypersaline soil in Inner Mongolia, China.</title>
        <authorList>
            <person name="Yamprayoonswat W."/>
            <person name="Boonvisut S."/>
            <person name="Jumpathong W."/>
            <person name="Sittihan S."/>
            <person name="Ruangsuj P."/>
            <person name="Wanthongcharoen S."/>
            <person name="Thongpramul N."/>
            <person name="Pimmason S."/>
            <person name="Yu B."/>
            <person name="Yasawong M."/>
        </authorList>
    </citation>
    <scope>NUCLEOTIDE SEQUENCE [LARGE SCALE GENOMIC DNA]</scope>
    <source>
        <strain evidence="11 12">IM0101</strain>
    </source>
</reference>
<dbReference type="CDD" id="cd08646">
    <property type="entry name" value="FMT_core_Met-tRNA-FMT_N"/>
    <property type="match status" value="1"/>
</dbReference>
<sequence length="319" mass="35220">MKIVFMGTPDFSVPILRGLVEADYQIKAVVTQPDRPKGRKKIMTAPPVKEEALKHGLTVLQPETLKAEENVDDILKMEPDVIITAAFGQILPERLLTAPSFGAINVHASLLPKYRGGAPIHQAVIDGEEKTGITIMYMVKALDAGDILAKRELPIEDSDTTGSLHDSLSIVGRDLLLDTLPLLKQNRLEPVAQNPSEVTFAPNIGRGQEQIDWDKPGKEIYNQIRGMNPWPVAYSNYNGKVFKIWKAQKRQLQIAKESEPGTIISINEEAIVVAAADDIAIEITELQPAGKKRMEAADYLRGSHELQTGESFTNDKKNI</sequence>
<keyword evidence="12" id="KW-1185">Reference proteome</keyword>
<evidence type="ECO:0000313" key="12">
    <source>
        <dbReference type="Proteomes" id="UP000275076"/>
    </source>
</evidence>
<dbReference type="Gene3D" id="3.10.25.10">
    <property type="entry name" value="Formyl transferase, C-terminal domain"/>
    <property type="match status" value="1"/>
</dbReference>
<evidence type="ECO:0000256" key="2">
    <source>
        <dbReference type="ARBA" id="ARBA00010699"/>
    </source>
</evidence>
<evidence type="ECO:0000256" key="8">
    <source>
        <dbReference type="HAMAP-Rule" id="MF_00182"/>
    </source>
</evidence>
<evidence type="ECO:0000259" key="10">
    <source>
        <dbReference type="Pfam" id="PF02911"/>
    </source>
</evidence>
<dbReference type="PANTHER" id="PTHR11138">
    <property type="entry name" value="METHIONYL-TRNA FORMYLTRANSFERASE"/>
    <property type="match status" value="1"/>
</dbReference>
<evidence type="ECO:0000313" key="11">
    <source>
        <dbReference type="EMBL" id="RSL31379.1"/>
    </source>
</evidence>
<dbReference type="AlphaFoldDB" id="A0A3R9P567"/>
<dbReference type="InterPro" id="IPR005793">
    <property type="entry name" value="Formyl_trans_C"/>
</dbReference>
<dbReference type="InterPro" id="IPR005794">
    <property type="entry name" value="Fmt"/>
</dbReference>
<dbReference type="FunFam" id="3.40.50.170:FF:000004">
    <property type="entry name" value="Methionyl-tRNA formyltransferase"/>
    <property type="match status" value="1"/>
</dbReference>
<keyword evidence="6 8" id="KW-0648">Protein biosynthesis</keyword>
<evidence type="ECO:0000256" key="1">
    <source>
        <dbReference type="ARBA" id="ARBA00002606"/>
    </source>
</evidence>
<comment type="caution">
    <text evidence="11">The sequence shown here is derived from an EMBL/GenBank/DDBJ whole genome shotgun (WGS) entry which is preliminary data.</text>
</comment>
<accession>A0A3R9P567</accession>
<feature type="binding site" evidence="8">
    <location>
        <begin position="109"/>
        <end position="112"/>
    </location>
    <ligand>
        <name>(6S)-5,6,7,8-tetrahydrofolate</name>
        <dbReference type="ChEBI" id="CHEBI:57453"/>
    </ligand>
</feature>
<evidence type="ECO:0000256" key="7">
    <source>
        <dbReference type="ARBA" id="ARBA00048558"/>
    </source>
</evidence>
<dbReference type="RefSeq" id="WP_125558752.1">
    <property type="nucleotide sequence ID" value="NZ_RBVX01000025.1"/>
</dbReference>
<dbReference type="InterPro" id="IPR041711">
    <property type="entry name" value="Met-tRNA-FMT_N"/>
</dbReference>
<dbReference type="Pfam" id="PF02911">
    <property type="entry name" value="Formyl_trans_C"/>
    <property type="match status" value="1"/>
</dbReference>
<dbReference type="InterPro" id="IPR036477">
    <property type="entry name" value="Formyl_transf_N_sf"/>
</dbReference>
<keyword evidence="5 8" id="KW-0808">Transferase</keyword>
<protein>
    <recommendedName>
        <fullName evidence="4 8">Methionyl-tRNA formyltransferase</fullName>
        <ecNumber evidence="3 8">2.1.2.9</ecNumber>
    </recommendedName>
</protein>
<dbReference type="NCBIfam" id="TIGR00460">
    <property type="entry name" value="fmt"/>
    <property type="match status" value="1"/>
</dbReference>
<comment type="catalytic activity">
    <reaction evidence="7 8">
        <text>L-methionyl-tRNA(fMet) + (6R)-10-formyltetrahydrofolate = N-formyl-L-methionyl-tRNA(fMet) + (6S)-5,6,7,8-tetrahydrofolate + H(+)</text>
        <dbReference type="Rhea" id="RHEA:24380"/>
        <dbReference type="Rhea" id="RHEA-COMP:9952"/>
        <dbReference type="Rhea" id="RHEA-COMP:9953"/>
        <dbReference type="ChEBI" id="CHEBI:15378"/>
        <dbReference type="ChEBI" id="CHEBI:57453"/>
        <dbReference type="ChEBI" id="CHEBI:78530"/>
        <dbReference type="ChEBI" id="CHEBI:78844"/>
        <dbReference type="ChEBI" id="CHEBI:195366"/>
        <dbReference type="EC" id="2.1.2.9"/>
    </reaction>
</comment>
<dbReference type="CDD" id="cd08704">
    <property type="entry name" value="Met_tRNA_FMT_C"/>
    <property type="match status" value="1"/>
</dbReference>
<dbReference type="InterPro" id="IPR011034">
    <property type="entry name" value="Formyl_transferase-like_C_sf"/>
</dbReference>
<dbReference type="Proteomes" id="UP000275076">
    <property type="component" value="Unassembled WGS sequence"/>
</dbReference>
<comment type="similarity">
    <text evidence="2 8">Belongs to the Fmt family.</text>
</comment>
<organism evidence="11 12">
    <name type="scientific">Salibacterium salarium</name>
    <dbReference type="NCBI Taxonomy" id="284579"/>
    <lineage>
        <taxon>Bacteria</taxon>
        <taxon>Bacillati</taxon>
        <taxon>Bacillota</taxon>
        <taxon>Bacilli</taxon>
        <taxon>Bacillales</taxon>
        <taxon>Bacillaceae</taxon>
    </lineage>
</organism>
<dbReference type="PROSITE" id="PS00373">
    <property type="entry name" value="GART"/>
    <property type="match status" value="1"/>
</dbReference>